<dbReference type="EMBL" id="QSRA01000062">
    <property type="protein sequence ID" value="RGK75779.1"/>
    <property type="molecule type" value="Genomic_DNA"/>
</dbReference>
<reference evidence="2 3" key="1">
    <citation type="submission" date="2018-08" db="EMBL/GenBank/DDBJ databases">
        <title>A genome reference for cultivated species of the human gut microbiota.</title>
        <authorList>
            <person name="Zou Y."/>
            <person name="Xue W."/>
            <person name="Luo G."/>
        </authorList>
    </citation>
    <scope>NUCLEOTIDE SEQUENCE [LARGE SCALE GENOMIC DNA]</scope>
    <source>
        <strain evidence="2 3">TF09-3</strain>
    </source>
</reference>
<feature type="signal peptide" evidence="1">
    <location>
        <begin position="1"/>
        <end position="26"/>
    </location>
</feature>
<sequence>MKKMKILCSTILSLVLFLALYSPVMAAETTATDNTTELLREYSYYDSELDAYVIAFTCNSDDTINYLTKNEAVQLSIMTENVPIEDTSSDEIVPFDYREWYKFVPSGSRVQWSGTRRKVQAGCGFTWVKSASSNTTYTAHLNSGEKGYLDFTPYYNKISGSLQVYSNWDGLISSKSVTGYSVKKTADGEPDGLYQFIYK</sequence>
<evidence type="ECO:0000256" key="1">
    <source>
        <dbReference type="SAM" id="SignalP"/>
    </source>
</evidence>
<keyword evidence="1" id="KW-0732">Signal</keyword>
<comment type="caution">
    <text evidence="2">The sequence shown here is derived from an EMBL/GenBank/DDBJ whole genome shotgun (WGS) entry which is preliminary data.</text>
</comment>
<evidence type="ECO:0000313" key="3">
    <source>
        <dbReference type="Proteomes" id="UP000261324"/>
    </source>
</evidence>
<feature type="chain" id="PRO_5017766705" evidence="1">
    <location>
        <begin position="27"/>
        <end position="199"/>
    </location>
</feature>
<dbReference type="AlphaFoldDB" id="A0A3E4P777"/>
<proteinExistence type="predicted"/>
<accession>A0A3E4P777</accession>
<dbReference type="RefSeq" id="WP_117660920.1">
    <property type="nucleotide sequence ID" value="NZ_QSRA01000062.1"/>
</dbReference>
<organism evidence="2 3">
    <name type="scientific">Dorea formicigenerans</name>
    <dbReference type="NCBI Taxonomy" id="39486"/>
    <lineage>
        <taxon>Bacteria</taxon>
        <taxon>Bacillati</taxon>
        <taxon>Bacillota</taxon>
        <taxon>Clostridia</taxon>
        <taxon>Lachnospirales</taxon>
        <taxon>Lachnospiraceae</taxon>
        <taxon>Dorea</taxon>
    </lineage>
</organism>
<name>A0A3E4P777_9FIRM</name>
<dbReference type="Proteomes" id="UP000261324">
    <property type="component" value="Unassembled WGS sequence"/>
</dbReference>
<gene>
    <name evidence="2" type="ORF">DXC93_17145</name>
</gene>
<protein>
    <submittedName>
        <fullName evidence="2">Uncharacterized protein</fullName>
    </submittedName>
</protein>
<evidence type="ECO:0000313" key="2">
    <source>
        <dbReference type="EMBL" id="RGK75779.1"/>
    </source>
</evidence>